<dbReference type="RefSeq" id="WP_008378076.1">
    <property type="nucleotide sequence ID" value="NZ_BJOV01000005.1"/>
</dbReference>
<dbReference type="OrthoDB" id="2080707at2"/>
<protein>
    <recommendedName>
        <fullName evidence="2">MobA/VirD2-like nuclease domain-containing protein</fullName>
    </recommendedName>
</protein>
<feature type="region of interest" description="Disordered" evidence="1">
    <location>
        <begin position="265"/>
        <end position="294"/>
    </location>
</feature>
<feature type="compositionally biased region" description="Basic and acidic residues" evidence="1">
    <location>
        <begin position="489"/>
        <end position="499"/>
    </location>
</feature>
<proteinExistence type="predicted"/>
<feature type="region of interest" description="Disordered" evidence="1">
    <location>
        <begin position="315"/>
        <end position="437"/>
    </location>
</feature>
<dbReference type="EMBL" id="BJOV01000005">
    <property type="protein sequence ID" value="GEE02659.1"/>
    <property type="molecule type" value="Genomic_DNA"/>
</dbReference>
<reference evidence="4" key="1">
    <citation type="submission" date="2019-06" db="EMBL/GenBank/DDBJ databases">
        <title>Gordonia isolated from sludge of a wastewater treatment plant.</title>
        <authorList>
            <person name="Tamura T."/>
            <person name="Aoyama K."/>
            <person name="Kang Y."/>
            <person name="Saito S."/>
            <person name="Akiyama N."/>
            <person name="Yazawa K."/>
            <person name="Gonoi T."/>
            <person name="Mikami Y."/>
        </authorList>
    </citation>
    <scope>NUCLEOTIDE SEQUENCE [LARGE SCALE GENOMIC DNA]</scope>
    <source>
        <strain evidence="4">NBRC 107696</strain>
    </source>
</reference>
<dbReference type="InterPro" id="IPR005094">
    <property type="entry name" value="Endonuclease_MobA/VirD2"/>
</dbReference>
<evidence type="ECO:0000313" key="3">
    <source>
        <dbReference type="EMBL" id="GEE02659.1"/>
    </source>
</evidence>
<organism evidence="3 4">
    <name type="scientific">Gordonia spumicola</name>
    <dbReference type="NCBI Taxonomy" id="589161"/>
    <lineage>
        <taxon>Bacteria</taxon>
        <taxon>Bacillati</taxon>
        <taxon>Actinomycetota</taxon>
        <taxon>Actinomycetes</taxon>
        <taxon>Mycobacteriales</taxon>
        <taxon>Gordoniaceae</taxon>
        <taxon>Gordonia</taxon>
    </lineage>
</organism>
<feature type="compositionally biased region" description="Gly residues" evidence="1">
    <location>
        <begin position="411"/>
        <end position="425"/>
    </location>
</feature>
<comment type="caution">
    <text evidence="3">The sequence shown here is derived from an EMBL/GenBank/DDBJ whole genome shotgun (WGS) entry which is preliminary data.</text>
</comment>
<dbReference type="Pfam" id="PF03432">
    <property type="entry name" value="Relaxase"/>
    <property type="match status" value="1"/>
</dbReference>
<evidence type="ECO:0000259" key="2">
    <source>
        <dbReference type="Pfam" id="PF03432"/>
    </source>
</evidence>
<name>A0A7I9VBC5_9ACTN</name>
<dbReference type="AlphaFoldDB" id="A0A7I9VBC5"/>
<feature type="compositionally biased region" description="Basic and acidic residues" evidence="1">
    <location>
        <begin position="324"/>
        <end position="373"/>
    </location>
</feature>
<feature type="domain" description="MobA/VirD2-like nuclease" evidence="2">
    <location>
        <begin position="58"/>
        <end position="165"/>
    </location>
</feature>
<sequence>MSESSIDGAVVVTQKIEPGRMVPYVRYMVTPKGGDGTARVLSIINDMGPETPDGLIAAAVEMDAIMRQTTRKNHGDDVVISFSPKRFNPSNPAHVAEAREIVAETLRRVVPDTPHLAVLQGDNGVLHAHLAVPNHIVQTGKARRTGWHHQEWRDVNDQVLREHGIEPIVPGRSARSEVERVAAARGLLVPDHDALIAMEPSTITPRELDSFLAAHIGEAIIDGRLSAVPGPGEAVSVPINDDTALSVRCGTRGGLSYAVTDSDGVPVRTAPGKRGGKPTPIARSAGKLDRAHHTEADGRDALYGSLWLADQIAAMSAEQEQEKEDDREAVERRREAEALEAAARAEADRAAAAAERDGVPLGDDAERIGERTSGRSGLGVDHRPVGASAEQGDRSQPLEVVGESAGTAVLGSGGADGDGPGGGREAGSVSWHRGGPGGVEPVAVRRVANAKRAVALMHAAAIEGAADGAEPTTNVVAATGPTVVGNHGRTREERQHGDK</sequence>
<feature type="region of interest" description="Disordered" evidence="1">
    <location>
        <begin position="478"/>
        <end position="499"/>
    </location>
</feature>
<dbReference type="Proteomes" id="UP000444960">
    <property type="component" value="Unassembled WGS sequence"/>
</dbReference>
<evidence type="ECO:0000256" key="1">
    <source>
        <dbReference type="SAM" id="MobiDB-lite"/>
    </source>
</evidence>
<gene>
    <name evidence="3" type="ORF">nbrc107696_31050</name>
</gene>
<accession>A0A7I9VBC5</accession>
<evidence type="ECO:0000313" key="4">
    <source>
        <dbReference type="Proteomes" id="UP000444960"/>
    </source>
</evidence>
<keyword evidence="4" id="KW-1185">Reference proteome</keyword>